<organism evidence="1 2">
    <name type="scientific">Caerostris extrusa</name>
    <name type="common">Bark spider</name>
    <name type="synonym">Caerostris bankana</name>
    <dbReference type="NCBI Taxonomy" id="172846"/>
    <lineage>
        <taxon>Eukaryota</taxon>
        <taxon>Metazoa</taxon>
        <taxon>Ecdysozoa</taxon>
        <taxon>Arthropoda</taxon>
        <taxon>Chelicerata</taxon>
        <taxon>Arachnida</taxon>
        <taxon>Araneae</taxon>
        <taxon>Araneomorphae</taxon>
        <taxon>Entelegynae</taxon>
        <taxon>Araneoidea</taxon>
        <taxon>Araneidae</taxon>
        <taxon>Caerostris</taxon>
    </lineage>
</organism>
<accession>A0AAV4VRW7</accession>
<reference evidence="1 2" key="1">
    <citation type="submission" date="2021-06" db="EMBL/GenBank/DDBJ databases">
        <title>Caerostris extrusa draft genome.</title>
        <authorList>
            <person name="Kono N."/>
            <person name="Arakawa K."/>
        </authorList>
    </citation>
    <scope>NUCLEOTIDE SEQUENCE [LARGE SCALE GENOMIC DNA]</scope>
</reference>
<evidence type="ECO:0000313" key="1">
    <source>
        <dbReference type="EMBL" id="GIY73147.1"/>
    </source>
</evidence>
<proteinExistence type="predicted"/>
<comment type="caution">
    <text evidence="1">The sequence shown here is derived from an EMBL/GenBank/DDBJ whole genome shotgun (WGS) entry which is preliminary data.</text>
</comment>
<keyword evidence="2" id="KW-1185">Reference proteome</keyword>
<dbReference type="Proteomes" id="UP001054945">
    <property type="component" value="Unassembled WGS sequence"/>
</dbReference>
<name>A0AAV4VRW7_CAEEX</name>
<dbReference type="EMBL" id="BPLR01015038">
    <property type="protein sequence ID" value="GIY73147.1"/>
    <property type="molecule type" value="Genomic_DNA"/>
</dbReference>
<evidence type="ECO:0000313" key="2">
    <source>
        <dbReference type="Proteomes" id="UP001054945"/>
    </source>
</evidence>
<dbReference type="AlphaFoldDB" id="A0AAV4VRW7"/>
<protein>
    <submittedName>
        <fullName evidence="1">Uncharacterized protein</fullName>
    </submittedName>
</protein>
<sequence length="68" mass="7465">MGGEDTQTFVYVQYVVEGGGAKVVAYCAEVLLGVRVFAQDESRERLTVTSTVTLRFTSIDLCRSEGKK</sequence>
<gene>
    <name evidence="1" type="ORF">CEXT_187291</name>
</gene>